<feature type="domain" description="Thiolase N-terminal" evidence="1">
    <location>
        <begin position="21"/>
        <end position="95"/>
    </location>
</feature>
<protein>
    <recommendedName>
        <fullName evidence="1">Thiolase N-terminal domain-containing protein</fullName>
    </recommendedName>
</protein>
<organism evidence="2 3">
    <name type="scientific">Polytolypa hystricis (strain UAMH7299)</name>
    <dbReference type="NCBI Taxonomy" id="1447883"/>
    <lineage>
        <taxon>Eukaryota</taxon>
        <taxon>Fungi</taxon>
        <taxon>Dikarya</taxon>
        <taxon>Ascomycota</taxon>
        <taxon>Pezizomycotina</taxon>
        <taxon>Eurotiomycetes</taxon>
        <taxon>Eurotiomycetidae</taxon>
        <taxon>Onygenales</taxon>
        <taxon>Onygenales incertae sedis</taxon>
        <taxon>Polytolypa</taxon>
    </lineage>
</organism>
<dbReference type="InterPro" id="IPR020616">
    <property type="entry name" value="Thiolase_N"/>
</dbReference>
<sequence length="149" mass="16680">MLRQRVQTLLRRSPQDVVILIGRAFKGGFKDCSPEDILMPVMKAAVQRANIEFRDVNDALIGNVLAELGFAKTGRMALNAAGFPSTTTFRTVNRQFNISSSLKESPVKDARGRLMPMGMTSENVAKRYNVDHKAQDEYALERHRRASVV</sequence>
<dbReference type="PANTHER" id="PTHR43853">
    <property type="entry name" value="3-KETOACYL-COA THIOLASE, PEROXISOMAL"/>
    <property type="match status" value="1"/>
</dbReference>
<dbReference type="GO" id="GO:0005777">
    <property type="term" value="C:peroxisome"/>
    <property type="evidence" value="ECO:0007669"/>
    <property type="project" value="TreeGrafter"/>
</dbReference>
<dbReference type="STRING" id="1447883.A0A2B7XJM3"/>
<dbReference type="PANTHER" id="PTHR43853:SF9">
    <property type="entry name" value="ACETYL-COA C-ACETYLTRANSFERASE"/>
    <property type="match status" value="1"/>
</dbReference>
<dbReference type="Gene3D" id="3.40.47.10">
    <property type="match status" value="2"/>
</dbReference>
<evidence type="ECO:0000313" key="3">
    <source>
        <dbReference type="Proteomes" id="UP000224634"/>
    </source>
</evidence>
<gene>
    <name evidence="2" type="ORF">AJ80_06899</name>
</gene>
<dbReference type="OrthoDB" id="5404651at2759"/>
<dbReference type="GO" id="GO:0003988">
    <property type="term" value="F:acetyl-CoA C-acyltransferase activity"/>
    <property type="evidence" value="ECO:0007669"/>
    <property type="project" value="TreeGrafter"/>
</dbReference>
<name>A0A2B7XJM3_POLH7</name>
<dbReference type="EMBL" id="PDNA01000125">
    <property type="protein sequence ID" value="PGH11934.1"/>
    <property type="molecule type" value="Genomic_DNA"/>
</dbReference>
<dbReference type="InterPro" id="IPR050215">
    <property type="entry name" value="Thiolase-like_sf_Thiolase"/>
</dbReference>
<comment type="caution">
    <text evidence="2">The sequence shown here is derived from an EMBL/GenBank/DDBJ whole genome shotgun (WGS) entry which is preliminary data.</text>
</comment>
<feature type="domain" description="Thiolase N-terminal" evidence="1">
    <location>
        <begin position="115"/>
        <end position="147"/>
    </location>
</feature>
<evidence type="ECO:0000313" key="2">
    <source>
        <dbReference type="EMBL" id="PGH11934.1"/>
    </source>
</evidence>
<dbReference type="InterPro" id="IPR016039">
    <property type="entry name" value="Thiolase-like"/>
</dbReference>
<keyword evidence="3" id="KW-1185">Reference proteome</keyword>
<dbReference type="GO" id="GO:0006635">
    <property type="term" value="P:fatty acid beta-oxidation"/>
    <property type="evidence" value="ECO:0007669"/>
    <property type="project" value="TreeGrafter"/>
</dbReference>
<evidence type="ECO:0000259" key="1">
    <source>
        <dbReference type="Pfam" id="PF00108"/>
    </source>
</evidence>
<dbReference type="GO" id="GO:0010124">
    <property type="term" value="P:phenylacetate catabolic process"/>
    <property type="evidence" value="ECO:0007669"/>
    <property type="project" value="TreeGrafter"/>
</dbReference>
<accession>A0A2B7XJM3</accession>
<proteinExistence type="predicted"/>
<dbReference type="Proteomes" id="UP000224634">
    <property type="component" value="Unassembled WGS sequence"/>
</dbReference>
<reference evidence="2 3" key="1">
    <citation type="submission" date="2017-10" db="EMBL/GenBank/DDBJ databases">
        <title>Comparative genomics in systemic dimorphic fungi from Ajellomycetaceae.</title>
        <authorList>
            <person name="Munoz J.F."/>
            <person name="Mcewen J.G."/>
            <person name="Clay O.K."/>
            <person name="Cuomo C.A."/>
        </authorList>
    </citation>
    <scope>NUCLEOTIDE SEQUENCE [LARGE SCALE GENOMIC DNA]</scope>
    <source>
        <strain evidence="2 3">UAMH7299</strain>
    </source>
</reference>
<dbReference type="AlphaFoldDB" id="A0A2B7XJM3"/>
<dbReference type="Pfam" id="PF00108">
    <property type="entry name" value="Thiolase_N"/>
    <property type="match status" value="2"/>
</dbReference>
<dbReference type="SUPFAM" id="SSF53901">
    <property type="entry name" value="Thiolase-like"/>
    <property type="match status" value="1"/>
</dbReference>